<name>A0A1I6V258_9PSEU</name>
<dbReference type="AlphaFoldDB" id="A0A1I6V258"/>
<protein>
    <recommendedName>
        <fullName evidence="3">Prenyltransferase and squalene oxidase repeat-containing protein</fullName>
    </recommendedName>
</protein>
<organism evidence="1 2">
    <name type="scientific">Saccharopolyspora flava</name>
    <dbReference type="NCBI Taxonomy" id="95161"/>
    <lineage>
        <taxon>Bacteria</taxon>
        <taxon>Bacillati</taxon>
        <taxon>Actinomycetota</taxon>
        <taxon>Actinomycetes</taxon>
        <taxon>Pseudonocardiales</taxon>
        <taxon>Pseudonocardiaceae</taxon>
        <taxon>Saccharopolyspora</taxon>
    </lineage>
</organism>
<dbReference type="Gene3D" id="1.50.10.20">
    <property type="match status" value="1"/>
</dbReference>
<keyword evidence="2" id="KW-1185">Reference proteome</keyword>
<sequence length="340" mass="37820">MTLFQQTADRALDHVRKQIGPDGAPSVEMSFDPAFGESFTGREAREKLTAILGEDPGFSLADEAFSAMVSLMLLASTDARPDRELIAPLFEQVERCRWKRRYRFLPDSGLPADTDCTAMATGALHELGMLRVPDLQATVHELTAAASHEPGESEDLWPWVHLVYWEDGEEPGTLSRGRKHDAVVSANALYTLHLAGTPDRMEERAVGDATTRYLVAHLESGRWLEGTRYYPSPKAFLHALSRVCARHPEQTTALLDPARRALAELDEPESALEIALHVLAADNLGVTDGQDARRTRLVESQDSDGSWPAAAYYRMGRFAVHFGSRYLTTVFAMRALWEVR</sequence>
<dbReference type="OrthoDB" id="4150977at2"/>
<dbReference type="Proteomes" id="UP000198852">
    <property type="component" value="Unassembled WGS sequence"/>
</dbReference>
<dbReference type="SUPFAM" id="SSF48239">
    <property type="entry name" value="Terpenoid cyclases/Protein prenyltransferases"/>
    <property type="match status" value="1"/>
</dbReference>
<reference evidence="2" key="1">
    <citation type="submission" date="2016-10" db="EMBL/GenBank/DDBJ databases">
        <authorList>
            <person name="Varghese N."/>
            <person name="Submissions S."/>
        </authorList>
    </citation>
    <scope>NUCLEOTIDE SEQUENCE [LARGE SCALE GENOMIC DNA]</scope>
    <source>
        <strain evidence="2">DSM 44771</strain>
    </source>
</reference>
<proteinExistence type="predicted"/>
<dbReference type="RefSeq" id="WP_093423942.1">
    <property type="nucleotide sequence ID" value="NZ_FOZX01000015.1"/>
</dbReference>
<accession>A0A1I6V258</accession>
<gene>
    <name evidence="1" type="ORF">SAMN05660874_05512</name>
</gene>
<evidence type="ECO:0000313" key="1">
    <source>
        <dbReference type="EMBL" id="SFT07799.1"/>
    </source>
</evidence>
<dbReference type="InterPro" id="IPR008930">
    <property type="entry name" value="Terpenoid_cyclase/PrenylTrfase"/>
</dbReference>
<dbReference type="STRING" id="95161.SAMN05660874_05512"/>
<dbReference type="EMBL" id="FOZX01000015">
    <property type="protein sequence ID" value="SFT07799.1"/>
    <property type="molecule type" value="Genomic_DNA"/>
</dbReference>
<evidence type="ECO:0000313" key="2">
    <source>
        <dbReference type="Proteomes" id="UP000198852"/>
    </source>
</evidence>
<evidence type="ECO:0008006" key="3">
    <source>
        <dbReference type="Google" id="ProtNLM"/>
    </source>
</evidence>